<dbReference type="SUPFAM" id="SSF53067">
    <property type="entry name" value="Actin-like ATPase domain"/>
    <property type="match status" value="1"/>
</dbReference>
<dbReference type="InterPro" id="IPR043129">
    <property type="entry name" value="ATPase_NBD"/>
</dbReference>
<dbReference type="PANTHER" id="PTHR18964">
    <property type="entry name" value="ROK (REPRESSOR, ORF, KINASE) FAMILY"/>
    <property type="match status" value="1"/>
</dbReference>
<name>A0A0G8AWK6_9SYNE</name>
<organism evidence="2 3">
    <name type="scientific">Candidatus Synechococcus spongiarum 15L</name>
    <dbReference type="NCBI Taxonomy" id="1608419"/>
    <lineage>
        <taxon>Bacteria</taxon>
        <taxon>Bacillati</taxon>
        <taxon>Cyanobacteriota</taxon>
        <taxon>Cyanophyceae</taxon>
        <taxon>Synechococcales</taxon>
        <taxon>Synechococcaceae</taxon>
        <taxon>Synechococcus</taxon>
    </lineage>
</organism>
<dbReference type="AlphaFoldDB" id="A0A0G8AWK6"/>
<evidence type="ECO:0000313" key="3">
    <source>
        <dbReference type="Proteomes" id="UP000035037"/>
    </source>
</evidence>
<comment type="caution">
    <text evidence="2">The sequence shown here is derived from an EMBL/GenBank/DDBJ whole genome shotgun (WGS) entry which is preliminary data.</text>
</comment>
<accession>A0A0G8AWK6</accession>
<sequence>MPQVIGVDIGGTALKLGRFDAMGHCRAQLELTTPQPATPGAVATALLEGLEHLDPQRQASGIGVGVPGPADPAGRVARVAINLPGWRDVPLADWLEAQQERPVTIANDANCAALGERWLGAGQGVQDLLLLSLGTGVGGAVIMGGKLLTGRLGIATEPGLILLDPSGPPCNSGNHGSLEQHCSIAALKRLSGLEPAALAEHAAQQDHTALAHWQTYGRRLGMGIASLAYLLTPERVLLGGGIAGALPYFRPALEQELQQRLLPMFRQDMVILPCALGNGAGRTGAARLALDRLCPSGERSGKRHSPD</sequence>
<evidence type="ECO:0000313" key="2">
    <source>
        <dbReference type="EMBL" id="KKZ13739.1"/>
    </source>
</evidence>
<dbReference type="Pfam" id="PF00480">
    <property type="entry name" value="ROK"/>
    <property type="match status" value="1"/>
</dbReference>
<reference evidence="2 3" key="2">
    <citation type="submission" date="2015-05" db="EMBL/GenBank/DDBJ databases">
        <title>Lifestyle Evolution in Cyanobacterial Symbionts of Sponges.</title>
        <authorList>
            <person name="Burgsdorf I."/>
            <person name="Slaby B.M."/>
            <person name="Handley K.M."/>
            <person name="Haber M."/>
            <person name="Blom J."/>
            <person name="Marshall C.W."/>
            <person name="Gilbert J.A."/>
            <person name="Hentschel U."/>
            <person name="Steindler L."/>
        </authorList>
    </citation>
    <scope>NUCLEOTIDE SEQUENCE [LARGE SCALE GENOMIC DNA]</scope>
    <source>
        <strain evidence="2">15L</strain>
    </source>
</reference>
<dbReference type="Gene3D" id="3.30.420.40">
    <property type="match status" value="2"/>
</dbReference>
<dbReference type="InterPro" id="IPR000600">
    <property type="entry name" value="ROK"/>
</dbReference>
<dbReference type="EMBL" id="JYFQ01000071">
    <property type="protein sequence ID" value="KKZ13739.1"/>
    <property type="molecule type" value="Genomic_DNA"/>
</dbReference>
<gene>
    <name evidence="2" type="ORF">TQ37_03630</name>
</gene>
<reference evidence="2 3" key="1">
    <citation type="submission" date="2015-02" db="EMBL/GenBank/DDBJ databases">
        <authorList>
            <person name="Slaby B."/>
            <person name="Hentschel U."/>
        </authorList>
    </citation>
    <scope>NUCLEOTIDE SEQUENCE [LARGE SCALE GENOMIC DNA]</scope>
    <source>
        <strain evidence="2">15L</strain>
    </source>
</reference>
<dbReference type="Proteomes" id="UP000035037">
    <property type="component" value="Unassembled WGS sequence"/>
</dbReference>
<proteinExistence type="inferred from homology"/>
<evidence type="ECO:0000256" key="1">
    <source>
        <dbReference type="ARBA" id="ARBA00006479"/>
    </source>
</evidence>
<protein>
    <recommendedName>
        <fullName evidence="4">Glucokinase</fullName>
    </recommendedName>
</protein>
<evidence type="ECO:0008006" key="4">
    <source>
        <dbReference type="Google" id="ProtNLM"/>
    </source>
</evidence>
<dbReference type="PANTHER" id="PTHR18964:SF149">
    <property type="entry name" value="BIFUNCTIONAL UDP-N-ACETYLGLUCOSAMINE 2-EPIMERASE_N-ACETYLMANNOSAMINE KINASE"/>
    <property type="match status" value="1"/>
</dbReference>
<dbReference type="STRING" id="431041.FLM9_1436"/>
<comment type="similarity">
    <text evidence="1">Belongs to the ROK (NagC/XylR) family.</text>
</comment>
<dbReference type="PATRIC" id="fig|1608419.3.peg.2185"/>